<evidence type="ECO:0008006" key="6">
    <source>
        <dbReference type="Google" id="ProtNLM"/>
    </source>
</evidence>
<reference evidence="5" key="1">
    <citation type="journal article" date="2015" name="Nature">
        <title>Complex archaea that bridge the gap between prokaryotes and eukaryotes.</title>
        <authorList>
            <person name="Spang A."/>
            <person name="Saw J.H."/>
            <person name="Jorgensen S.L."/>
            <person name="Zaremba-Niedzwiedzka K."/>
            <person name="Martijn J."/>
            <person name="Lind A.E."/>
            <person name="van Eijk R."/>
            <person name="Schleper C."/>
            <person name="Guy L."/>
            <person name="Ettema T.J."/>
        </authorList>
    </citation>
    <scope>NUCLEOTIDE SEQUENCE</scope>
</reference>
<gene>
    <name evidence="5" type="ORF">LCGC14_0490460</name>
</gene>
<keyword evidence="2" id="KW-0560">Oxidoreductase</keyword>
<dbReference type="PANTHER" id="PTHR43180:SF28">
    <property type="entry name" value="NAD(P)-BINDING ROSSMANN-FOLD SUPERFAMILY PROTEIN"/>
    <property type="match status" value="1"/>
</dbReference>
<evidence type="ECO:0000256" key="1">
    <source>
        <dbReference type="ARBA" id="ARBA00006484"/>
    </source>
</evidence>
<dbReference type="SUPFAM" id="SSF51735">
    <property type="entry name" value="NAD(P)-binding Rossmann-fold domains"/>
    <property type="match status" value="1"/>
</dbReference>
<evidence type="ECO:0000256" key="4">
    <source>
        <dbReference type="ARBA" id="ARBA00023098"/>
    </source>
</evidence>
<dbReference type="EMBL" id="LAZR01000551">
    <property type="protein sequence ID" value="KKN64560.1"/>
    <property type="molecule type" value="Genomic_DNA"/>
</dbReference>
<dbReference type="AlphaFoldDB" id="A0A0F9S6R3"/>
<keyword evidence="4" id="KW-0443">Lipid metabolism</keyword>
<dbReference type="NCBIfam" id="NF005559">
    <property type="entry name" value="PRK07231.1"/>
    <property type="match status" value="1"/>
</dbReference>
<dbReference type="GO" id="GO:0016491">
    <property type="term" value="F:oxidoreductase activity"/>
    <property type="evidence" value="ECO:0007669"/>
    <property type="project" value="UniProtKB-KW"/>
</dbReference>
<dbReference type="InterPro" id="IPR036291">
    <property type="entry name" value="NAD(P)-bd_dom_sf"/>
</dbReference>
<sequence length="325" mass="34729">MGILDGKVALITGAAGGIGRATSKLFIEEGAKVVMADIWDEMGEKTAQELGQNAVYIHSDVSQESDIKNTINLAVEKFGSLDIVFSNAGNPGPGGGIEDIPTDEFDKTVAIHLRAAFLCMKHSIPIMKKQGSGCFLTTSSVAGFQQGMGTLPYSLSKAGIIQLTRIAAVELGIFGIRANAIAPGGIATGIFGQGMGISRNGAEKMAELMKGTLAEGQAIRRAGLPEDIANAALFLVSDSSSFITGETLKVDGGLLSGRIPQDPEESQERWVEMMKKLDPEDQKIMTERGQEGIKKTMENLKFLKPAIREKIIKRMQRMAAKRKGT</sequence>
<dbReference type="PRINTS" id="PR00080">
    <property type="entry name" value="SDRFAMILY"/>
</dbReference>
<dbReference type="InterPro" id="IPR002347">
    <property type="entry name" value="SDR_fam"/>
</dbReference>
<comment type="similarity">
    <text evidence="1">Belongs to the short-chain dehydrogenases/reductases (SDR) family.</text>
</comment>
<keyword evidence="3" id="KW-0520">NAD</keyword>
<dbReference type="Pfam" id="PF13561">
    <property type="entry name" value="adh_short_C2"/>
    <property type="match status" value="1"/>
</dbReference>
<evidence type="ECO:0000256" key="2">
    <source>
        <dbReference type="ARBA" id="ARBA00023002"/>
    </source>
</evidence>
<dbReference type="PRINTS" id="PR00081">
    <property type="entry name" value="GDHRDH"/>
</dbReference>
<comment type="caution">
    <text evidence="5">The sequence shown here is derived from an EMBL/GenBank/DDBJ whole genome shotgun (WGS) entry which is preliminary data.</text>
</comment>
<dbReference type="Gene3D" id="3.40.50.720">
    <property type="entry name" value="NAD(P)-binding Rossmann-like Domain"/>
    <property type="match status" value="1"/>
</dbReference>
<name>A0A0F9S6R3_9ZZZZ</name>
<proteinExistence type="inferred from homology"/>
<organism evidence="5">
    <name type="scientific">marine sediment metagenome</name>
    <dbReference type="NCBI Taxonomy" id="412755"/>
    <lineage>
        <taxon>unclassified sequences</taxon>
        <taxon>metagenomes</taxon>
        <taxon>ecological metagenomes</taxon>
    </lineage>
</organism>
<dbReference type="PANTHER" id="PTHR43180">
    <property type="entry name" value="3-OXOACYL-(ACYL-CARRIER-PROTEIN) REDUCTASE (AFU_ORTHOLOGUE AFUA_6G11210)"/>
    <property type="match status" value="1"/>
</dbReference>
<evidence type="ECO:0000313" key="5">
    <source>
        <dbReference type="EMBL" id="KKN64560.1"/>
    </source>
</evidence>
<protein>
    <recommendedName>
        <fullName evidence="6">2,5-dichloro-2,5-cyclohexadiene-1,4-diol dehydrogenase</fullName>
    </recommendedName>
</protein>
<evidence type="ECO:0000256" key="3">
    <source>
        <dbReference type="ARBA" id="ARBA00023027"/>
    </source>
</evidence>
<dbReference type="GO" id="GO:0006629">
    <property type="term" value="P:lipid metabolic process"/>
    <property type="evidence" value="ECO:0007669"/>
    <property type="project" value="UniProtKB-KW"/>
</dbReference>
<dbReference type="FunFam" id="3.40.50.720:FF:000084">
    <property type="entry name" value="Short-chain dehydrogenase reductase"/>
    <property type="match status" value="1"/>
</dbReference>
<accession>A0A0F9S6R3</accession>